<gene>
    <name evidence="1" type="ORF">MNBD_GAMMA23-1050</name>
</gene>
<sequence>MKKLFLNFMAALLLSSCASISEKPSLYTIYQTYISNTANSKYKLAENMLSNRNKTDLLKNSPEKSFSKHFPVLSSLHTVFVREIEHFESIHSKKACLTVSGFDSSKEPTSINFEFVKENSEWKLDYAQVMYHGSKKEFPKAATCPMRL</sequence>
<proteinExistence type="predicted"/>
<organism evidence="1">
    <name type="scientific">hydrothermal vent metagenome</name>
    <dbReference type="NCBI Taxonomy" id="652676"/>
    <lineage>
        <taxon>unclassified sequences</taxon>
        <taxon>metagenomes</taxon>
        <taxon>ecological metagenomes</taxon>
    </lineage>
</organism>
<protein>
    <recommendedName>
        <fullName evidence="2">DUF3828 domain-containing protein</fullName>
    </recommendedName>
</protein>
<name>A0A3B0ZW30_9ZZZZ</name>
<evidence type="ECO:0000313" key="1">
    <source>
        <dbReference type="EMBL" id="VAW91557.1"/>
    </source>
</evidence>
<dbReference type="EMBL" id="UOFT01000011">
    <property type="protein sequence ID" value="VAW91557.1"/>
    <property type="molecule type" value="Genomic_DNA"/>
</dbReference>
<dbReference type="AlphaFoldDB" id="A0A3B0ZW30"/>
<accession>A0A3B0ZW30</accession>
<evidence type="ECO:0008006" key="2">
    <source>
        <dbReference type="Google" id="ProtNLM"/>
    </source>
</evidence>
<reference evidence="1" key="1">
    <citation type="submission" date="2018-06" db="EMBL/GenBank/DDBJ databases">
        <authorList>
            <person name="Zhirakovskaya E."/>
        </authorList>
    </citation>
    <scope>NUCLEOTIDE SEQUENCE</scope>
</reference>
<dbReference type="PROSITE" id="PS51257">
    <property type="entry name" value="PROKAR_LIPOPROTEIN"/>
    <property type="match status" value="1"/>
</dbReference>